<dbReference type="EMBL" id="PYGB01000004">
    <property type="protein sequence ID" value="PSK86720.1"/>
    <property type="molecule type" value="Genomic_DNA"/>
</dbReference>
<evidence type="ECO:0000313" key="5">
    <source>
        <dbReference type="Proteomes" id="UP000240624"/>
    </source>
</evidence>
<keyword evidence="5" id="KW-1185">Reference proteome</keyword>
<keyword evidence="1" id="KW-0472">Membrane</keyword>
<accession>A0A1X6Z6H2</accession>
<protein>
    <submittedName>
        <fullName evidence="3">Uncharacterized protein</fullName>
    </submittedName>
</protein>
<sequence>MGTIFILAGSLLGFVVAILSVGFGQVSLLAGLAIWIMSGPFSALLYLGLVLPAGRALHRSAPGRHLA</sequence>
<keyword evidence="1" id="KW-0812">Transmembrane</keyword>
<feature type="transmembrane region" description="Helical" evidence="1">
    <location>
        <begin position="34"/>
        <end position="54"/>
    </location>
</feature>
<evidence type="ECO:0000313" key="2">
    <source>
        <dbReference type="EMBL" id="PSK86720.1"/>
    </source>
</evidence>
<dbReference type="Proteomes" id="UP000240624">
    <property type="component" value="Unassembled WGS sequence"/>
</dbReference>
<organism evidence="3 4">
    <name type="scientific">Limimaricola soesokkakensis</name>
    <dbReference type="NCBI Taxonomy" id="1343159"/>
    <lineage>
        <taxon>Bacteria</taxon>
        <taxon>Pseudomonadati</taxon>
        <taxon>Pseudomonadota</taxon>
        <taxon>Alphaproteobacteria</taxon>
        <taxon>Rhodobacterales</taxon>
        <taxon>Paracoccaceae</taxon>
        <taxon>Limimaricola</taxon>
    </lineage>
</organism>
<keyword evidence="1" id="KW-1133">Transmembrane helix</keyword>
<evidence type="ECO:0000256" key="1">
    <source>
        <dbReference type="SAM" id="Phobius"/>
    </source>
</evidence>
<reference evidence="2 5" key="2">
    <citation type="submission" date="2018-03" db="EMBL/GenBank/DDBJ databases">
        <title>Genomic Encyclopedia of Archaeal and Bacterial Type Strains, Phase II (KMG-II): from individual species to whole genera.</title>
        <authorList>
            <person name="Goeker M."/>
        </authorList>
    </citation>
    <scope>NUCLEOTIDE SEQUENCE [LARGE SCALE GENOMIC DNA]</scope>
    <source>
        <strain evidence="2 5">DSM 29956</strain>
    </source>
</reference>
<dbReference type="OrthoDB" id="7874401at2"/>
<evidence type="ECO:0000313" key="4">
    <source>
        <dbReference type="Proteomes" id="UP000193495"/>
    </source>
</evidence>
<proteinExistence type="predicted"/>
<name>A0A1X6Z6H2_9RHOB</name>
<gene>
    <name evidence="2" type="ORF">CLV79_104150</name>
    <name evidence="3" type="ORF">LOS8367_01801</name>
</gene>
<dbReference type="Proteomes" id="UP000193495">
    <property type="component" value="Unassembled WGS sequence"/>
</dbReference>
<dbReference type="AlphaFoldDB" id="A0A1X6Z6H2"/>
<evidence type="ECO:0000313" key="3">
    <source>
        <dbReference type="EMBL" id="SLN42154.1"/>
    </source>
</evidence>
<dbReference type="RefSeq" id="WP_085896138.1">
    <property type="nucleotide sequence ID" value="NZ_FWFY01000004.1"/>
</dbReference>
<reference evidence="3 4" key="1">
    <citation type="submission" date="2017-03" db="EMBL/GenBank/DDBJ databases">
        <authorList>
            <person name="Afonso C.L."/>
            <person name="Miller P.J."/>
            <person name="Scott M.A."/>
            <person name="Spackman E."/>
            <person name="Goraichik I."/>
            <person name="Dimitrov K.M."/>
            <person name="Suarez D.L."/>
            <person name="Swayne D.E."/>
        </authorList>
    </citation>
    <scope>NUCLEOTIDE SEQUENCE [LARGE SCALE GENOMIC DNA]</scope>
    <source>
        <strain evidence="3 4">CECT 8367</strain>
    </source>
</reference>
<dbReference type="EMBL" id="FWFY01000004">
    <property type="protein sequence ID" value="SLN42154.1"/>
    <property type="molecule type" value="Genomic_DNA"/>
</dbReference>